<organism evidence="5 6">
    <name type="scientific">Nocardioides marmoribigeumensis</name>
    <dbReference type="NCBI Taxonomy" id="433649"/>
    <lineage>
        <taxon>Bacteria</taxon>
        <taxon>Bacillati</taxon>
        <taxon>Actinomycetota</taxon>
        <taxon>Actinomycetes</taxon>
        <taxon>Propionibacteriales</taxon>
        <taxon>Nocardioidaceae</taxon>
        <taxon>Nocardioides</taxon>
    </lineage>
</organism>
<evidence type="ECO:0000259" key="3">
    <source>
        <dbReference type="Pfam" id="PF00534"/>
    </source>
</evidence>
<dbReference type="InterPro" id="IPR050194">
    <property type="entry name" value="Glycosyltransferase_grp1"/>
</dbReference>
<feature type="domain" description="Glycosyl transferase family 1" evidence="3">
    <location>
        <begin position="182"/>
        <end position="322"/>
    </location>
</feature>
<comment type="caution">
    <text evidence="5">The sequence shown here is derived from an EMBL/GenBank/DDBJ whole genome shotgun (WGS) entry which is preliminary data.</text>
</comment>
<proteinExistence type="predicted"/>
<dbReference type="SUPFAM" id="SSF53756">
    <property type="entry name" value="UDP-Glycosyltransferase/glycogen phosphorylase"/>
    <property type="match status" value="1"/>
</dbReference>
<dbReference type="Proteomes" id="UP001183648">
    <property type="component" value="Unassembled WGS sequence"/>
</dbReference>
<evidence type="ECO:0000256" key="2">
    <source>
        <dbReference type="ARBA" id="ARBA00022679"/>
    </source>
</evidence>
<dbReference type="Gene3D" id="3.40.50.2000">
    <property type="entry name" value="Glycogen Phosphorylase B"/>
    <property type="match status" value="2"/>
</dbReference>
<gene>
    <name evidence="5" type="ORF">J2S63_001572</name>
</gene>
<evidence type="ECO:0000313" key="5">
    <source>
        <dbReference type="EMBL" id="MDR7362019.1"/>
    </source>
</evidence>
<dbReference type="InterPro" id="IPR001296">
    <property type="entry name" value="Glyco_trans_1"/>
</dbReference>
<keyword evidence="1" id="KW-0328">Glycosyltransferase</keyword>
<accession>A0ABU2BTR6</accession>
<keyword evidence="2" id="KW-0808">Transferase</keyword>
<sequence length="360" mass="39403">MGGLEVVAQRVASGLAARGHRVEVLTSASPGRVGRTVEDGVVVRRMRVANWFERRGIPFPIFGPSLLRHAWAAVRRADVVHVHDMLYVSSWVAALLCRLTRTPYVVTQHVGMVEHPSRVVRLVQWLVLRTVGTLVLTGAARVLPISPVIEQWTLSKLPRTRTQVLRNGVERTRFRPPRPGEKEELRRLLGLPQDEVLVLYVGRFVPKKGYDVVSRAIGEAYRLVFVGGDRPADVPESEHRLYLGALDPDVTADAYRACDVFVCASVGEGPMTPMEALLCGEAVVVNADPAMRALGLGDGVVELEVTPDALRDLLTDLARDPVALDTLRARGQEVARTIPTWNAHLDVLEAVLEEVAGGGG</sequence>
<evidence type="ECO:0000313" key="6">
    <source>
        <dbReference type="Proteomes" id="UP001183648"/>
    </source>
</evidence>
<dbReference type="RefSeq" id="WP_310300898.1">
    <property type="nucleotide sequence ID" value="NZ_BAAAPS010000008.1"/>
</dbReference>
<reference evidence="5 6" key="1">
    <citation type="submission" date="2023-07" db="EMBL/GenBank/DDBJ databases">
        <title>Sequencing the genomes of 1000 actinobacteria strains.</title>
        <authorList>
            <person name="Klenk H.-P."/>
        </authorList>
    </citation>
    <scope>NUCLEOTIDE SEQUENCE [LARGE SCALE GENOMIC DNA]</scope>
    <source>
        <strain evidence="5 6">DSM 19426</strain>
    </source>
</reference>
<dbReference type="PANTHER" id="PTHR45947">
    <property type="entry name" value="SULFOQUINOVOSYL TRANSFERASE SQD2"/>
    <property type="match status" value="1"/>
</dbReference>
<keyword evidence="6" id="KW-1185">Reference proteome</keyword>
<evidence type="ECO:0000259" key="4">
    <source>
        <dbReference type="Pfam" id="PF13439"/>
    </source>
</evidence>
<dbReference type="PANTHER" id="PTHR45947:SF3">
    <property type="entry name" value="SULFOQUINOVOSYL TRANSFERASE SQD2"/>
    <property type="match status" value="1"/>
</dbReference>
<dbReference type="Pfam" id="PF00534">
    <property type="entry name" value="Glycos_transf_1"/>
    <property type="match status" value="1"/>
</dbReference>
<evidence type="ECO:0000256" key="1">
    <source>
        <dbReference type="ARBA" id="ARBA00022676"/>
    </source>
</evidence>
<dbReference type="EMBL" id="JAVDYG010000001">
    <property type="protein sequence ID" value="MDR7362019.1"/>
    <property type="molecule type" value="Genomic_DNA"/>
</dbReference>
<name>A0ABU2BTR6_9ACTN</name>
<feature type="domain" description="Glycosyltransferase subfamily 4-like N-terminal" evidence="4">
    <location>
        <begin position="1"/>
        <end position="172"/>
    </location>
</feature>
<dbReference type="InterPro" id="IPR028098">
    <property type="entry name" value="Glyco_trans_4-like_N"/>
</dbReference>
<dbReference type="Pfam" id="PF13439">
    <property type="entry name" value="Glyco_transf_4"/>
    <property type="match status" value="1"/>
</dbReference>
<protein>
    <submittedName>
        <fullName evidence="5">Glycosyltransferase involved in cell wall biosynthesis</fullName>
    </submittedName>
</protein>